<evidence type="ECO:0000259" key="2">
    <source>
        <dbReference type="PROSITE" id="PS51746"/>
    </source>
</evidence>
<proteinExistence type="predicted"/>
<dbReference type="Gene3D" id="3.60.40.10">
    <property type="entry name" value="PPM-type phosphatase domain"/>
    <property type="match status" value="1"/>
</dbReference>
<dbReference type="SUPFAM" id="SSF81606">
    <property type="entry name" value="PP2C-like"/>
    <property type="match status" value="1"/>
</dbReference>
<feature type="domain" description="PPM-type phosphatase" evidence="2">
    <location>
        <begin position="5"/>
        <end position="273"/>
    </location>
</feature>
<dbReference type="InterPro" id="IPR036457">
    <property type="entry name" value="PPM-type-like_dom_sf"/>
</dbReference>
<dbReference type="Pfam" id="PF13672">
    <property type="entry name" value="PP2C_2"/>
    <property type="match status" value="1"/>
</dbReference>
<reference evidence="3" key="2">
    <citation type="submission" date="2020-09" db="EMBL/GenBank/DDBJ databases">
        <authorList>
            <person name="Sun Q."/>
            <person name="Zhou Y."/>
        </authorList>
    </citation>
    <scope>NUCLEOTIDE SEQUENCE</scope>
    <source>
        <strain evidence="3">CGMCC 4.7312</strain>
    </source>
</reference>
<comment type="caution">
    <text evidence="3">The sequence shown here is derived from an EMBL/GenBank/DDBJ whole genome shotgun (WGS) entry which is preliminary data.</text>
</comment>
<dbReference type="AlphaFoldDB" id="A0A917U1W6"/>
<dbReference type="PROSITE" id="PS51746">
    <property type="entry name" value="PPM_2"/>
    <property type="match status" value="1"/>
</dbReference>
<gene>
    <name evidence="3" type="ORF">GCM10011608_38440</name>
</gene>
<name>A0A917U1W6_9ACTN</name>
<sequence>MPATNARLATIRTAERPCPDRPSEDRVFTIANAVVVLDGASQPEAGERNGGWLADTLGRELAQLLDHRHDDLRRILADAITSVAERYELQPGAAPSTTVSIARWNDEVVDVLVLGDSPVVVLARDGELHQVRDDRLHQVASHQRQHLAGHADGGFRFDDRDRWRTLVDAERGHRNRPGGYWIAEAAPEAAAQAISGRWRRDDVAAAVMMTDGVSAGVDRYRRPPDWNTAVEMALADPAGLVNLVHDAEAEDPEGNRWPRSKRHDDKTLTVTEFHHE</sequence>
<evidence type="ECO:0000256" key="1">
    <source>
        <dbReference type="SAM" id="MobiDB-lite"/>
    </source>
</evidence>
<evidence type="ECO:0000313" key="3">
    <source>
        <dbReference type="EMBL" id="GGM49867.1"/>
    </source>
</evidence>
<dbReference type="Proteomes" id="UP000608890">
    <property type="component" value="Unassembled WGS sequence"/>
</dbReference>
<keyword evidence="4" id="KW-1185">Reference proteome</keyword>
<feature type="region of interest" description="Disordered" evidence="1">
    <location>
        <begin position="249"/>
        <end position="276"/>
    </location>
</feature>
<protein>
    <recommendedName>
        <fullName evidence="2">PPM-type phosphatase domain-containing protein</fullName>
    </recommendedName>
</protein>
<accession>A0A917U1W6</accession>
<evidence type="ECO:0000313" key="4">
    <source>
        <dbReference type="Proteomes" id="UP000608890"/>
    </source>
</evidence>
<reference evidence="3" key="1">
    <citation type="journal article" date="2014" name="Int. J. Syst. Evol. Microbiol.">
        <title>Complete genome sequence of Corynebacterium casei LMG S-19264T (=DSM 44701T), isolated from a smear-ripened cheese.</title>
        <authorList>
            <consortium name="US DOE Joint Genome Institute (JGI-PGF)"/>
            <person name="Walter F."/>
            <person name="Albersmeier A."/>
            <person name="Kalinowski J."/>
            <person name="Ruckert C."/>
        </authorList>
    </citation>
    <scope>NUCLEOTIDE SEQUENCE</scope>
    <source>
        <strain evidence="3">CGMCC 4.7312</strain>
    </source>
</reference>
<organism evidence="3 4">
    <name type="scientific">Micromonospora sonchi</name>
    <dbReference type="NCBI Taxonomy" id="1763543"/>
    <lineage>
        <taxon>Bacteria</taxon>
        <taxon>Bacillati</taxon>
        <taxon>Actinomycetota</taxon>
        <taxon>Actinomycetes</taxon>
        <taxon>Micromonosporales</taxon>
        <taxon>Micromonosporaceae</taxon>
        <taxon>Micromonospora</taxon>
    </lineage>
</organism>
<feature type="compositionally biased region" description="Basic and acidic residues" evidence="1">
    <location>
        <begin position="262"/>
        <end position="276"/>
    </location>
</feature>
<dbReference type="InterPro" id="IPR001932">
    <property type="entry name" value="PPM-type_phosphatase-like_dom"/>
</dbReference>
<dbReference type="EMBL" id="BMNB01000018">
    <property type="protein sequence ID" value="GGM49867.1"/>
    <property type="molecule type" value="Genomic_DNA"/>
</dbReference>
<dbReference type="RefSeq" id="WP_189046309.1">
    <property type="nucleotide sequence ID" value="NZ_BMNB01000018.1"/>
</dbReference>